<protein>
    <recommendedName>
        <fullName evidence="3">citrate synthase (unknown stereospecificity)</fullName>
        <ecNumber evidence="3">2.3.3.16</ecNumber>
    </recommendedName>
</protein>
<dbReference type="GO" id="GO:0036440">
    <property type="term" value="F:citrate synthase activity"/>
    <property type="evidence" value="ECO:0007669"/>
    <property type="project" value="UniProtKB-EC"/>
</dbReference>
<dbReference type="EC" id="2.3.3.16" evidence="3"/>
<comment type="similarity">
    <text evidence="2">Belongs to the citrate synthase family.</text>
</comment>
<dbReference type="GO" id="GO:0005975">
    <property type="term" value="P:carbohydrate metabolic process"/>
    <property type="evidence" value="ECO:0007669"/>
    <property type="project" value="TreeGrafter"/>
</dbReference>
<dbReference type="Gene3D" id="1.10.580.10">
    <property type="entry name" value="Citrate Synthase, domain 1"/>
    <property type="match status" value="1"/>
</dbReference>
<dbReference type="Gene3D" id="1.10.230.10">
    <property type="entry name" value="Cytochrome P450-Terp, domain 2"/>
    <property type="match status" value="1"/>
</dbReference>
<evidence type="ECO:0000256" key="2">
    <source>
        <dbReference type="ARBA" id="ARBA00010566"/>
    </source>
</evidence>
<gene>
    <name evidence="5" type="ORF">GRI97_01000</name>
</gene>
<dbReference type="InterPro" id="IPR002020">
    <property type="entry name" value="Citrate_synthase"/>
</dbReference>
<accession>A0A6I4TNC0</accession>
<dbReference type="NCBIfam" id="NF004868">
    <property type="entry name" value="PRK06224.1-5"/>
    <property type="match status" value="1"/>
</dbReference>
<proteinExistence type="inferred from homology"/>
<dbReference type="InterPro" id="IPR016142">
    <property type="entry name" value="Citrate_synth-like_lrg_a-sub"/>
</dbReference>
<sequence>MRIGRQKAQSSAICTSDADSITVRGRDLTTDIIGHMDFTAYFWLLVTGQEPDEQQSFFLNAILCALAEHGLMPSVITARMTHAAAPESLQGAVAVGLLGCGDVLMGSVELAGRFYDECIADQQASGGTAEGAARRGIARLRDAGQPIPGFGHPLHTGSDPRADLLLRLAREQGVGGAHVAMLYAIRDLLPGALGRSLPINVNGPIAAIMLDLGFPPSALRGIALLARTAGLIGHLTEEQERPIGFLLSDKAAEAVSYDGPLPR</sequence>
<organism evidence="5 6">
    <name type="scientific">Croceibacterium xixiisoli</name>
    <dbReference type="NCBI Taxonomy" id="1476466"/>
    <lineage>
        <taxon>Bacteria</taxon>
        <taxon>Pseudomonadati</taxon>
        <taxon>Pseudomonadota</taxon>
        <taxon>Alphaproteobacteria</taxon>
        <taxon>Sphingomonadales</taxon>
        <taxon>Erythrobacteraceae</taxon>
        <taxon>Croceibacterium</taxon>
    </lineage>
</organism>
<evidence type="ECO:0000256" key="1">
    <source>
        <dbReference type="ARBA" id="ARBA00004751"/>
    </source>
</evidence>
<dbReference type="GO" id="GO:0005829">
    <property type="term" value="C:cytosol"/>
    <property type="evidence" value="ECO:0007669"/>
    <property type="project" value="TreeGrafter"/>
</dbReference>
<dbReference type="Proteomes" id="UP000469430">
    <property type="component" value="Unassembled WGS sequence"/>
</dbReference>
<dbReference type="Pfam" id="PF00285">
    <property type="entry name" value="Citrate_synt"/>
    <property type="match status" value="1"/>
</dbReference>
<dbReference type="OrthoDB" id="9759263at2"/>
<dbReference type="InterPro" id="IPR016143">
    <property type="entry name" value="Citrate_synth-like_sm_a-sub"/>
</dbReference>
<dbReference type="AlphaFoldDB" id="A0A6I4TNC0"/>
<dbReference type="CDD" id="cd06100">
    <property type="entry name" value="CCL_ACL-C"/>
    <property type="match status" value="1"/>
</dbReference>
<dbReference type="GO" id="GO:0006099">
    <property type="term" value="P:tricarboxylic acid cycle"/>
    <property type="evidence" value="ECO:0007669"/>
    <property type="project" value="UniProtKB-UniPathway"/>
</dbReference>
<comment type="pathway">
    <text evidence="1">Carbohydrate metabolism; tricarboxylic acid cycle; isocitrate from oxaloacetate: step 1/2.</text>
</comment>
<evidence type="ECO:0000313" key="6">
    <source>
        <dbReference type="Proteomes" id="UP000469430"/>
    </source>
</evidence>
<reference evidence="5 6" key="1">
    <citation type="submission" date="2019-12" db="EMBL/GenBank/DDBJ databases">
        <title>Genomic-based taxomic classification of the family Erythrobacteraceae.</title>
        <authorList>
            <person name="Xu L."/>
        </authorList>
    </citation>
    <scope>NUCLEOTIDE SEQUENCE [LARGE SCALE GENOMIC DNA]</scope>
    <source>
        <strain evidence="5 6">S36</strain>
    </source>
</reference>
<keyword evidence="4" id="KW-0808">Transferase</keyword>
<dbReference type="InterPro" id="IPR036969">
    <property type="entry name" value="Citrate_synthase_sf"/>
</dbReference>
<dbReference type="EMBL" id="WTYJ01000001">
    <property type="protein sequence ID" value="MXO97565.1"/>
    <property type="molecule type" value="Genomic_DNA"/>
</dbReference>
<dbReference type="SUPFAM" id="SSF48256">
    <property type="entry name" value="Citrate synthase"/>
    <property type="match status" value="1"/>
</dbReference>
<dbReference type="UniPathway" id="UPA00223">
    <property type="reaction ID" value="UER00717"/>
</dbReference>
<dbReference type="PANTHER" id="PTHR11739">
    <property type="entry name" value="CITRATE SYNTHASE"/>
    <property type="match status" value="1"/>
</dbReference>
<keyword evidence="6" id="KW-1185">Reference proteome</keyword>
<name>A0A6I4TNC0_9SPHN</name>
<dbReference type="PANTHER" id="PTHR11739:SF4">
    <property type="entry name" value="CITRATE SYNTHASE, PEROXISOMAL"/>
    <property type="match status" value="1"/>
</dbReference>
<keyword evidence="5" id="KW-0456">Lyase</keyword>
<comment type="caution">
    <text evidence="5">The sequence shown here is derived from an EMBL/GenBank/DDBJ whole genome shotgun (WGS) entry which is preliminary data.</text>
</comment>
<dbReference type="GO" id="GO:0016829">
    <property type="term" value="F:lyase activity"/>
    <property type="evidence" value="ECO:0007669"/>
    <property type="project" value="UniProtKB-KW"/>
</dbReference>
<evidence type="ECO:0000256" key="3">
    <source>
        <dbReference type="ARBA" id="ARBA00012972"/>
    </source>
</evidence>
<dbReference type="RefSeq" id="WP_161390745.1">
    <property type="nucleotide sequence ID" value="NZ_JBHSCP010000001.1"/>
</dbReference>
<evidence type="ECO:0000256" key="4">
    <source>
        <dbReference type="ARBA" id="ARBA00022679"/>
    </source>
</evidence>
<evidence type="ECO:0000313" key="5">
    <source>
        <dbReference type="EMBL" id="MXO97565.1"/>
    </source>
</evidence>